<feature type="region of interest" description="Disordered" evidence="1">
    <location>
        <begin position="279"/>
        <end position="346"/>
    </location>
</feature>
<dbReference type="OrthoDB" id="507754at2"/>
<reference evidence="4 5" key="1">
    <citation type="submission" date="2018-08" db="EMBL/GenBank/DDBJ databases">
        <title>Sequencing the genomes of 1000 actinobacteria strains.</title>
        <authorList>
            <person name="Klenk H.-P."/>
        </authorList>
    </citation>
    <scope>NUCLEOTIDE SEQUENCE [LARGE SCALE GENOMIC DNA]</scope>
    <source>
        <strain evidence="4 5">DSM 22891</strain>
    </source>
</reference>
<evidence type="ECO:0000313" key="5">
    <source>
        <dbReference type="Proteomes" id="UP000256485"/>
    </source>
</evidence>
<evidence type="ECO:0000259" key="3">
    <source>
        <dbReference type="Pfam" id="PF03724"/>
    </source>
</evidence>
<name>A0A3D9V306_THECX</name>
<proteinExistence type="predicted"/>
<dbReference type="PANTHER" id="PTHR35535">
    <property type="entry name" value="HEAT SHOCK PROTEIN HSLJ"/>
    <property type="match status" value="1"/>
</dbReference>
<evidence type="ECO:0000256" key="1">
    <source>
        <dbReference type="SAM" id="MobiDB-lite"/>
    </source>
</evidence>
<dbReference type="RefSeq" id="WP_115849612.1">
    <property type="nucleotide sequence ID" value="NZ_QTUC01000001.1"/>
</dbReference>
<comment type="caution">
    <text evidence="4">The sequence shown here is derived from an EMBL/GenBank/DDBJ whole genome shotgun (WGS) entry which is preliminary data.</text>
</comment>
<dbReference type="Proteomes" id="UP000256485">
    <property type="component" value="Unassembled WGS sequence"/>
</dbReference>
<accession>A0A3D9V306</accession>
<dbReference type="InterPro" id="IPR038670">
    <property type="entry name" value="HslJ-like_sf"/>
</dbReference>
<dbReference type="Pfam" id="PF03724">
    <property type="entry name" value="META"/>
    <property type="match status" value="2"/>
</dbReference>
<evidence type="ECO:0000256" key="2">
    <source>
        <dbReference type="SAM" id="SignalP"/>
    </source>
</evidence>
<dbReference type="EMBL" id="QTUC01000001">
    <property type="protein sequence ID" value="REF35907.1"/>
    <property type="molecule type" value="Genomic_DNA"/>
</dbReference>
<feature type="compositionally biased region" description="Low complexity" evidence="1">
    <location>
        <begin position="310"/>
        <end position="328"/>
    </location>
</feature>
<keyword evidence="4" id="KW-0346">Stress response</keyword>
<feature type="domain" description="DUF306" evidence="3">
    <location>
        <begin position="60"/>
        <end position="143"/>
    </location>
</feature>
<sequence>MRLLPPSWARRASVVLAAAFLLSACGAGTGVVAAPEDSQGEEMRGRTFLSTEVTTGGKPRQLVDGTRVRLAFTEDGRLVADAGCNSMQGTVDLGEGTIAVDNLAATEIGCHQALHEQDAWLAELLARRPTWRLEGDRLVVSGGGTTLTLLDRRIADPDRPLVGTLWIVDTLIDGEVASSTVSTVGADTPDATLQIVEEGAVLGSTGCNQFRGSATVSGSTITFGEVIATRRACEPEVTKVERHILAVLDGEVRFGIEGGQLRLDHPGGKGLVLRADDAGAQGATDDDSARNDDGATDDDRARNDDRATDDGSPAAPDGAGANGTGADEATGEADEATGEDSAENAG</sequence>
<gene>
    <name evidence="4" type="ORF">DFJ64_1299</name>
</gene>
<evidence type="ECO:0000313" key="4">
    <source>
        <dbReference type="EMBL" id="REF35907.1"/>
    </source>
</evidence>
<dbReference type="InterPro" id="IPR005184">
    <property type="entry name" value="DUF306_Meta_HslJ"/>
</dbReference>
<organism evidence="4 5">
    <name type="scientific">Thermasporomyces composti</name>
    <dbReference type="NCBI Taxonomy" id="696763"/>
    <lineage>
        <taxon>Bacteria</taxon>
        <taxon>Bacillati</taxon>
        <taxon>Actinomycetota</taxon>
        <taxon>Actinomycetes</taxon>
        <taxon>Propionibacteriales</taxon>
        <taxon>Nocardioidaceae</taxon>
        <taxon>Thermasporomyces</taxon>
    </lineage>
</organism>
<feature type="compositionally biased region" description="Basic and acidic residues" evidence="1">
    <location>
        <begin position="287"/>
        <end position="309"/>
    </location>
</feature>
<feature type="compositionally biased region" description="Acidic residues" evidence="1">
    <location>
        <begin position="329"/>
        <end position="346"/>
    </location>
</feature>
<feature type="chain" id="PRO_5038742354" evidence="2">
    <location>
        <begin position="28"/>
        <end position="346"/>
    </location>
</feature>
<protein>
    <submittedName>
        <fullName evidence="4">Heat shock protein HslJ</fullName>
    </submittedName>
</protein>
<dbReference type="Gene3D" id="2.40.128.270">
    <property type="match status" value="2"/>
</dbReference>
<dbReference type="AlphaFoldDB" id="A0A3D9V306"/>
<keyword evidence="2" id="KW-0732">Signal</keyword>
<dbReference type="PANTHER" id="PTHR35535:SF2">
    <property type="entry name" value="DUF306 DOMAIN-CONTAINING PROTEIN"/>
    <property type="match status" value="1"/>
</dbReference>
<dbReference type="PROSITE" id="PS51257">
    <property type="entry name" value="PROKAR_LIPOPROTEIN"/>
    <property type="match status" value="1"/>
</dbReference>
<dbReference type="InterPro" id="IPR053147">
    <property type="entry name" value="Hsp_HslJ-like"/>
</dbReference>
<feature type="signal peptide" evidence="2">
    <location>
        <begin position="1"/>
        <end position="27"/>
    </location>
</feature>
<keyword evidence="5" id="KW-1185">Reference proteome</keyword>
<feature type="domain" description="DUF306" evidence="3">
    <location>
        <begin position="161"/>
        <end position="271"/>
    </location>
</feature>